<sequence length="462" mass="51502">MKNRRAIILFVLLLAALPLLGLRCKSPVTAEPVKLTYWRVFDDPDSMSEIIAAYKQTHPNVSIELKKIRYEEYEQLFLEALAEDRGPDIFSVHNSWIGKYQSKITPLPKTVTLPFQSIQGTFKKEVVTELKTIPTITSAGVRKNFLDVVASDVIRNVKIEGNKTEEQILGLPLAVDTLVLFYNKDILNAAGVATEPKNWDEFLRDVTRITKFDEQGNIIVAGASLGTANNIPRFNDILSVLMMQNGAVMTDANNYATFHLVPPTSADKSYRPGIEALHFYTDFASANKQAYTWNTSMPDAMEEFITGKTAFFLGYAYQIPVIKSRAPQLRWAIAPLPQVNAEHKANVANYWVETVSKKTKHADEAWDFIQFAASAEQAEKYLNKTGKPTALRALVDKQLSNPALEAFAGQLLTAKSWYRGNDAGKMEQAMADMVTGALSAAEPGKLEEAVNLAIKRINQTIY</sequence>
<dbReference type="SUPFAM" id="SSF53850">
    <property type="entry name" value="Periplasmic binding protein-like II"/>
    <property type="match status" value="1"/>
</dbReference>
<organism evidence="1 2">
    <name type="scientific">Candidatus Uhrbacteria bacterium RIFCSPLOWO2_02_FULL_48_12</name>
    <dbReference type="NCBI Taxonomy" id="1802407"/>
    <lineage>
        <taxon>Bacteria</taxon>
        <taxon>Candidatus Uhriibacteriota</taxon>
    </lineage>
</organism>
<gene>
    <name evidence="1" type="ORF">A3I40_04065</name>
</gene>
<name>A0A1F7V567_9BACT</name>
<accession>A0A1F7V567</accession>
<dbReference type="PANTHER" id="PTHR43649:SF12">
    <property type="entry name" value="DIACETYLCHITOBIOSE BINDING PROTEIN DASA"/>
    <property type="match status" value="1"/>
</dbReference>
<dbReference type="Proteomes" id="UP000178723">
    <property type="component" value="Unassembled WGS sequence"/>
</dbReference>
<dbReference type="InterPro" id="IPR050490">
    <property type="entry name" value="Bact_solute-bd_prot1"/>
</dbReference>
<dbReference type="Gene3D" id="3.40.190.10">
    <property type="entry name" value="Periplasmic binding protein-like II"/>
    <property type="match status" value="1"/>
</dbReference>
<comment type="caution">
    <text evidence="1">The sequence shown here is derived from an EMBL/GenBank/DDBJ whole genome shotgun (WGS) entry which is preliminary data.</text>
</comment>
<dbReference type="Pfam" id="PF01547">
    <property type="entry name" value="SBP_bac_1"/>
    <property type="match status" value="1"/>
</dbReference>
<evidence type="ECO:0000313" key="1">
    <source>
        <dbReference type="EMBL" id="OGL85716.1"/>
    </source>
</evidence>
<evidence type="ECO:0000313" key="2">
    <source>
        <dbReference type="Proteomes" id="UP000178723"/>
    </source>
</evidence>
<dbReference type="PANTHER" id="PTHR43649">
    <property type="entry name" value="ARABINOSE-BINDING PROTEIN-RELATED"/>
    <property type="match status" value="1"/>
</dbReference>
<proteinExistence type="predicted"/>
<dbReference type="STRING" id="1802407.A3I40_04065"/>
<evidence type="ECO:0008006" key="3">
    <source>
        <dbReference type="Google" id="ProtNLM"/>
    </source>
</evidence>
<dbReference type="InterPro" id="IPR006059">
    <property type="entry name" value="SBP"/>
</dbReference>
<dbReference type="AlphaFoldDB" id="A0A1F7V567"/>
<reference evidence="1 2" key="1">
    <citation type="journal article" date="2016" name="Nat. Commun.">
        <title>Thousands of microbial genomes shed light on interconnected biogeochemical processes in an aquifer system.</title>
        <authorList>
            <person name="Anantharaman K."/>
            <person name="Brown C.T."/>
            <person name="Hug L.A."/>
            <person name="Sharon I."/>
            <person name="Castelle C.J."/>
            <person name="Probst A.J."/>
            <person name="Thomas B.C."/>
            <person name="Singh A."/>
            <person name="Wilkins M.J."/>
            <person name="Karaoz U."/>
            <person name="Brodie E.L."/>
            <person name="Williams K.H."/>
            <person name="Hubbard S.S."/>
            <person name="Banfield J.F."/>
        </authorList>
    </citation>
    <scope>NUCLEOTIDE SEQUENCE [LARGE SCALE GENOMIC DNA]</scope>
</reference>
<dbReference type="EMBL" id="MGEP01000063">
    <property type="protein sequence ID" value="OGL85716.1"/>
    <property type="molecule type" value="Genomic_DNA"/>
</dbReference>
<protein>
    <recommendedName>
        <fullName evidence="3">ABC transporter substrate-binding protein</fullName>
    </recommendedName>
</protein>